<dbReference type="SUPFAM" id="SSF52440">
    <property type="entry name" value="PreATP-grasp domain"/>
    <property type="match status" value="1"/>
</dbReference>
<evidence type="ECO:0000256" key="13">
    <source>
        <dbReference type="ARBA" id="ARBA00049382"/>
    </source>
</evidence>
<evidence type="ECO:0000256" key="9">
    <source>
        <dbReference type="ARBA" id="ARBA00022840"/>
    </source>
</evidence>
<feature type="domain" description="Biotin carboxylation" evidence="19">
    <location>
        <begin position="1"/>
        <end position="445"/>
    </location>
</feature>
<dbReference type="GO" id="GO:0046872">
    <property type="term" value="F:metal ion binding"/>
    <property type="evidence" value="ECO:0007669"/>
    <property type="project" value="InterPro"/>
</dbReference>
<keyword evidence="12 22" id="KW-0670">Pyruvate</keyword>
<dbReference type="PROSITE" id="PS00867">
    <property type="entry name" value="CPSASE_2"/>
    <property type="match status" value="1"/>
</dbReference>
<reference evidence="21 25" key="3">
    <citation type="submission" date="2018-10" db="EMBL/GenBank/DDBJ databases">
        <title>Cultivation of a novel Methanohalophilus strain from Kebrit Deep of the Red Sea and a genomic comparison of members of the genus Methanohalophilus.</title>
        <authorList>
            <person name="Guan Y."/>
            <person name="Ngugi D.K."/>
            <person name="Stingl U."/>
        </authorList>
    </citation>
    <scope>NUCLEOTIDE SEQUENCE [LARGE SCALE GENOMIC DNA]</scope>
    <source>
        <strain evidence="21 25">DSM 3094</strain>
    </source>
</reference>
<evidence type="ECO:0000256" key="14">
    <source>
        <dbReference type="ARBA" id="ARBA00064342"/>
    </source>
</evidence>
<evidence type="ECO:0000259" key="18">
    <source>
        <dbReference type="PROSITE" id="PS50975"/>
    </source>
</evidence>
<dbReference type="SMART" id="SM00878">
    <property type="entry name" value="Biotin_carb_C"/>
    <property type="match status" value="1"/>
</dbReference>
<evidence type="ECO:0000256" key="2">
    <source>
        <dbReference type="ARBA" id="ARBA00001941"/>
    </source>
</evidence>
<evidence type="ECO:0000256" key="17">
    <source>
        <dbReference type="PROSITE-ProRule" id="PRU00409"/>
    </source>
</evidence>
<evidence type="ECO:0000256" key="10">
    <source>
        <dbReference type="ARBA" id="ARBA00022842"/>
    </source>
</evidence>
<dbReference type="OrthoDB" id="31083at2157"/>
<dbReference type="GO" id="GO:0006094">
    <property type="term" value="P:gluconeogenesis"/>
    <property type="evidence" value="ECO:0007669"/>
    <property type="project" value="UniProtKB-KW"/>
</dbReference>
<comment type="pathway">
    <text evidence="4">Carbohydrate biosynthesis; gluconeogenesis.</text>
</comment>
<comment type="catalytic activity">
    <reaction evidence="13">
        <text>hydrogencarbonate + pyruvate + ATP = oxaloacetate + ADP + phosphate + H(+)</text>
        <dbReference type="Rhea" id="RHEA:20844"/>
        <dbReference type="ChEBI" id="CHEBI:15361"/>
        <dbReference type="ChEBI" id="CHEBI:15378"/>
        <dbReference type="ChEBI" id="CHEBI:16452"/>
        <dbReference type="ChEBI" id="CHEBI:17544"/>
        <dbReference type="ChEBI" id="CHEBI:30616"/>
        <dbReference type="ChEBI" id="CHEBI:43474"/>
        <dbReference type="ChEBI" id="CHEBI:456216"/>
        <dbReference type="EC" id="6.4.1.1"/>
    </reaction>
</comment>
<organism evidence="20 23">
    <name type="scientific">Methanohalophilus halophilus</name>
    <dbReference type="NCBI Taxonomy" id="2177"/>
    <lineage>
        <taxon>Archaea</taxon>
        <taxon>Methanobacteriati</taxon>
        <taxon>Methanobacteriota</taxon>
        <taxon>Stenosarchaea group</taxon>
        <taxon>Methanomicrobia</taxon>
        <taxon>Methanosarcinales</taxon>
        <taxon>Methanosarcinaceae</taxon>
        <taxon>Methanohalophilus</taxon>
    </lineage>
</organism>
<evidence type="ECO:0000256" key="15">
    <source>
        <dbReference type="ARBA" id="ARBA00073540"/>
    </source>
</evidence>
<reference evidence="22 24" key="2">
    <citation type="submission" date="2016-10" db="EMBL/GenBank/DDBJ databases">
        <authorList>
            <person name="de Groot N.N."/>
        </authorList>
    </citation>
    <scope>NUCLEOTIDE SEQUENCE [LARGE SCALE GENOMIC DNA]</scope>
    <source>
        <strain evidence="22 24">Z-7982</strain>
    </source>
</reference>
<evidence type="ECO:0000256" key="7">
    <source>
        <dbReference type="ARBA" id="ARBA00022598"/>
    </source>
</evidence>
<dbReference type="InterPro" id="IPR005482">
    <property type="entry name" value="Biotin_COase_C"/>
</dbReference>
<dbReference type="Pfam" id="PF02785">
    <property type="entry name" value="Biotin_carb_C"/>
    <property type="match status" value="1"/>
</dbReference>
<comment type="cofactor">
    <cofactor evidence="2">
        <name>Co(2+)</name>
        <dbReference type="ChEBI" id="CHEBI:48828"/>
    </cofactor>
</comment>
<protein>
    <recommendedName>
        <fullName evidence="15">Pyruvate carboxylase subunit A</fullName>
        <ecNumber evidence="5">6.4.1.1</ecNumber>
    </recommendedName>
    <alternativeName>
        <fullName evidence="16">Pyruvic carboxylase A</fullName>
    </alternativeName>
</protein>
<evidence type="ECO:0000313" key="21">
    <source>
        <dbReference type="EMBL" id="RNI07270.1"/>
    </source>
</evidence>
<comment type="subunit">
    <text evidence="14">Heterooctamer of four A and four B subunits.</text>
</comment>
<evidence type="ECO:0000313" key="25">
    <source>
        <dbReference type="Proteomes" id="UP000267921"/>
    </source>
</evidence>
<evidence type="ECO:0000313" key="22">
    <source>
        <dbReference type="EMBL" id="SDW84476.1"/>
    </source>
</evidence>
<dbReference type="KEGG" id="mhaz:BHR79_00260"/>
<dbReference type="PANTHER" id="PTHR18866">
    <property type="entry name" value="CARBOXYLASE:PYRUVATE/ACETYL-COA/PROPIONYL-COA CARBOXYLASE"/>
    <property type="match status" value="1"/>
</dbReference>
<evidence type="ECO:0000256" key="1">
    <source>
        <dbReference type="ARBA" id="ARBA00001936"/>
    </source>
</evidence>
<dbReference type="PROSITE" id="PS50979">
    <property type="entry name" value="BC"/>
    <property type="match status" value="1"/>
</dbReference>
<evidence type="ECO:0000256" key="5">
    <source>
        <dbReference type="ARBA" id="ARBA00013057"/>
    </source>
</evidence>
<dbReference type="Proteomes" id="UP000267921">
    <property type="component" value="Unassembled WGS sequence"/>
</dbReference>
<dbReference type="Pfam" id="PF00289">
    <property type="entry name" value="Biotin_carb_N"/>
    <property type="match status" value="1"/>
</dbReference>
<evidence type="ECO:0000256" key="4">
    <source>
        <dbReference type="ARBA" id="ARBA00004742"/>
    </source>
</evidence>
<dbReference type="PROSITE" id="PS50975">
    <property type="entry name" value="ATP_GRASP"/>
    <property type="match status" value="1"/>
</dbReference>
<dbReference type="InterPro" id="IPR011761">
    <property type="entry name" value="ATP-grasp"/>
</dbReference>
<dbReference type="Proteomes" id="UP000186879">
    <property type="component" value="Chromosome"/>
</dbReference>
<evidence type="ECO:0000313" key="20">
    <source>
        <dbReference type="EMBL" id="APH38063.1"/>
    </source>
</evidence>
<keyword evidence="11" id="KW-0092">Biotin</keyword>
<dbReference type="InterPro" id="IPR004549">
    <property type="entry name" value="Acetyl_CoA_COase_biotin_COase"/>
</dbReference>
<dbReference type="InterPro" id="IPR005481">
    <property type="entry name" value="BC-like_N"/>
</dbReference>
<evidence type="ECO:0000256" key="11">
    <source>
        <dbReference type="ARBA" id="ARBA00023267"/>
    </source>
</evidence>
<reference evidence="20 23" key="1">
    <citation type="submission" date="2016-10" db="EMBL/GenBank/DDBJ databases">
        <title>Methanohalophilus halophilus.</title>
        <authorList>
            <person name="L'haridon S."/>
        </authorList>
    </citation>
    <scope>NUCLEOTIDE SEQUENCE [LARGE SCALE GENOMIC DNA]</scope>
    <source>
        <strain evidence="20 23">Z-7982</strain>
    </source>
</reference>
<dbReference type="InterPro" id="IPR011054">
    <property type="entry name" value="Rudment_hybrid_motif"/>
</dbReference>
<dbReference type="InterPro" id="IPR011764">
    <property type="entry name" value="Biotin_carboxylation_dom"/>
</dbReference>
<proteinExistence type="predicted"/>
<dbReference type="EC" id="6.4.1.1" evidence="5"/>
<dbReference type="EMBL" id="CP017921">
    <property type="protein sequence ID" value="APH38063.1"/>
    <property type="molecule type" value="Genomic_DNA"/>
</dbReference>
<dbReference type="SUPFAM" id="SSF56059">
    <property type="entry name" value="Glutathione synthetase ATP-binding domain-like"/>
    <property type="match status" value="1"/>
</dbReference>
<evidence type="ECO:0000256" key="12">
    <source>
        <dbReference type="ARBA" id="ARBA00023317"/>
    </source>
</evidence>
<dbReference type="AlphaFoldDB" id="A0A1L3PZN6"/>
<dbReference type="Pfam" id="PF02786">
    <property type="entry name" value="CPSase_L_D2"/>
    <property type="match status" value="1"/>
</dbReference>
<gene>
    <name evidence="20" type="ORF">BHR79_00260</name>
    <name evidence="21" type="ORF">EFE40_10045</name>
    <name evidence="22" type="ORF">SAMN04515625_1729</name>
</gene>
<dbReference type="NCBIfam" id="NF006367">
    <property type="entry name" value="PRK08591.1"/>
    <property type="match status" value="1"/>
</dbReference>
<dbReference type="PROSITE" id="PS00866">
    <property type="entry name" value="CPSASE_1"/>
    <property type="match status" value="1"/>
</dbReference>
<keyword evidence="7" id="KW-0436">Ligase</keyword>
<evidence type="ECO:0000259" key="19">
    <source>
        <dbReference type="PROSITE" id="PS50979"/>
    </source>
</evidence>
<keyword evidence="8 17" id="KW-0547">Nucleotide-binding</keyword>
<dbReference type="EMBL" id="FNMU01000005">
    <property type="protein sequence ID" value="SDW84476.1"/>
    <property type="molecule type" value="Genomic_DNA"/>
</dbReference>
<comment type="function">
    <text evidence="3">Pyruvate carboxylase catalyzes a 2-step reaction, involving the ATP-dependent carboxylation of the covalently attached biotin in the first step and the transfer of the carboxyl group to pyruvate in the second.</text>
</comment>
<dbReference type="GeneID" id="30582137"/>
<evidence type="ECO:0000313" key="24">
    <source>
        <dbReference type="Proteomes" id="UP000198669"/>
    </source>
</evidence>
<dbReference type="GO" id="GO:0004736">
    <property type="term" value="F:pyruvate carboxylase activity"/>
    <property type="evidence" value="ECO:0007669"/>
    <property type="project" value="UniProtKB-EC"/>
</dbReference>
<dbReference type="FunFam" id="3.30.470.20:FF:000028">
    <property type="entry name" value="Methylcrotonoyl-CoA carboxylase subunit alpha, mitochondrial"/>
    <property type="match status" value="1"/>
</dbReference>
<evidence type="ECO:0000256" key="16">
    <source>
        <dbReference type="ARBA" id="ARBA00079226"/>
    </source>
</evidence>
<dbReference type="GO" id="GO:0005524">
    <property type="term" value="F:ATP binding"/>
    <property type="evidence" value="ECO:0007669"/>
    <property type="project" value="UniProtKB-UniRule"/>
</dbReference>
<dbReference type="RefSeq" id="WP_072560188.1">
    <property type="nucleotide sequence ID" value="NZ_CP017921.1"/>
</dbReference>
<accession>A0A1L3PZN6</accession>
<evidence type="ECO:0000313" key="23">
    <source>
        <dbReference type="Proteomes" id="UP000186879"/>
    </source>
</evidence>
<dbReference type="InterPro" id="IPR050856">
    <property type="entry name" value="Biotin_carboxylase_complex"/>
</dbReference>
<dbReference type="PANTHER" id="PTHR18866:SF33">
    <property type="entry name" value="METHYLCROTONOYL-COA CARBOXYLASE SUBUNIT ALPHA, MITOCHONDRIAL-RELATED"/>
    <property type="match status" value="1"/>
</dbReference>
<evidence type="ECO:0000256" key="8">
    <source>
        <dbReference type="ARBA" id="ARBA00022741"/>
    </source>
</evidence>
<dbReference type="Proteomes" id="UP000198669">
    <property type="component" value="Unassembled WGS sequence"/>
</dbReference>
<keyword evidence="23" id="KW-1185">Reference proteome</keyword>
<dbReference type="NCBIfam" id="TIGR00514">
    <property type="entry name" value="accC"/>
    <property type="match status" value="1"/>
</dbReference>
<comment type="cofactor">
    <cofactor evidence="1">
        <name>Mn(2+)</name>
        <dbReference type="ChEBI" id="CHEBI:29035"/>
    </cofactor>
</comment>
<keyword evidence="6" id="KW-0312">Gluconeogenesis</keyword>
<dbReference type="SUPFAM" id="SSF51246">
    <property type="entry name" value="Rudiment single hybrid motif"/>
    <property type="match status" value="1"/>
</dbReference>
<dbReference type="InterPro" id="IPR016185">
    <property type="entry name" value="PreATP-grasp_dom_sf"/>
</dbReference>
<dbReference type="STRING" id="2177.BHR79_00260"/>
<dbReference type="NCBIfam" id="NF006406">
    <property type="entry name" value="PRK08654.1"/>
    <property type="match status" value="1"/>
</dbReference>
<feature type="domain" description="ATP-grasp" evidence="18">
    <location>
        <begin position="120"/>
        <end position="316"/>
    </location>
</feature>
<sequence length="498" mass="54091">MFKKILIANRGEIAIRVMRACKELDVSTVAVYSEADSNALFAKYADEAYCIGPPPSSKSYLNIDAIIDVAKKAGAEAIHPGYGFLSENAKFASACEKAGIKFIGPSSEVIEKMGSKITARSAMIEAGVPVVPGDGRAVEDDATAIEIGESIGYPLMVKASAGGGGIGMKVVYTPEELTRALSSIRNVAASTFGDSTVFIEKYLEEPRHIEIQILADSHGNCLYLGDRECSIQRRHQKLIEEAPSPIMTPELLKDMGEAAVKAAKTIGYVNAGTVEFLYSKGDYYFLEVNTRLQVEHGVTELVTGIDIVKQQLRVACDKKLPFTQDDIEIRGSAIECRINAEDPLNDFAPSPGKIRRYRSAGGPGVRVDSGVHMGYVIPPFYDSMISKLCVWGSDREEAIARMKRALYEYVVVGVKTNIPFHRTVLSIDAFVKGDLTTHFIDDHNVLSALEKVAVSDSERCATLSSALEDRNKKIAAISTAVGSYINAAKRHDMKGSDE</sequence>
<dbReference type="Gene3D" id="3.30.470.20">
    <property type="entry name" value="ATP-grasp fold, B domain"/>
    <property type="match status" value="1"/>
</dbReference>
<dbReference type="FunFam" id="3.40.50.20:FF:000010">
    <property type="entry name" value="Propionyl-CoA carboxylase subunit alpha"/>
    <property type="match status" value="1"/>
</dbReference>
<dbReference type="EMBL" id="RJJG01000009">
    <property type="protein sequence ID" value="RNI07270.1"/>
    <property type="molecule type" value="Genomic_DNA"/>
</dbReference>
<evidence type="ECO:0000256" key="3">
    <source>
        <dbReference type="ARBA" id="ARBA00002380"/>
    </source>
</evidence>
<keyword evidence="10" id="KW-0460">Magnesium</keyword>
<name>A0A1L3PZN6_9EURY</name>
<dbReference type="InterPro" id="IPR005479">
    <property type="entry name" value="CPAse_ATP-bd"/>
</dbReference>
<keyword evidence="9 17" id="KW-0067">ATP-binding</keyword>
<evidence type="ECO:0000256" key="6">
    <source>
        <dbReference type="ARBA" id="ARBA00022432"/>
    </source>
</evidence>